<feature type="compositionally biased region" description="Low complexity" evidence="1">
    <location>
        <begin position="217"/>
        <end position="226"/>
    </location>
</feature>
<accession>A0A6J4PAY7</accession>
<evidence type="ECO:0000313" key="2">
    <source>
        <dbReference type="EMBL" id="CAA9410959.1"/>
    </source>
</evidence>
<feature type="compositionally biased region" description="Pro residues" evidence="1">
    <location>
        <begin position="7"/>
        <end position="17"/>
    </location>
</feature>
<reference evidence="2" key="1">
    <citation type="submission" date="2020-02" db="EMBL/GenBank/DDBJ databases">
        <authorList>
            <person name="Meier V. D."/>
        </authorList>
    </citation>
    <scope>NUCLEOTIDE SEQUENCE</scope>
    <source>
        <strain evidence="2">AVDCRST_MAG06</strain>
    </source>
</reference>
<feature type="compositionally biased region" description="Basic residues" evidence="1">
    <location>
        <begin position="173"/>
        <end position="186"/>
    </location>
</feature>
<evidence type="ECO:0000256" key="1">
    <source>
        <dbReference type="SAM" id="MobiDB-lite"/>
    </source>
</evidence>
<feature type="compositionally biased region" description="Basic residues" evidence="1">
    <location>
        <begin position="275"/>
        <end position="293"/>
    </location>
</feature>
<feature type="compositionally biased region" description="Basic and acidic residues" evidence="1">
    <location>
        <begin position="69"/>
        <end position="93"/>
    </location>
</feature>
<organism evidence="2">
    <name type="scientific">uncultured Nocardioides sp</name>
    <dbReference type="NCBI Taxonomy" id="198441"/>
    <lineage>
        <taxon>Bacteria</taxon>
        <taxon>Bacillati</taxon>
        <taxon>Actinomycetota</taxon>
        <taxon>Actinomycetes</taxon>
        <taxon>Propionibacteriales</taxon>
        <taxon>Nocardioidaceae</taxon>
        <taxon>Nocardioides</taxon>
        <taxon>environmental samples</taxon>
    </lineage>
</organism>
<feature type="non-terminal residue" evidence="2">
    <location>
        <position position="1"/>
    </location>
</feature>
<protein>
    <submittedName>
        <fullName evidence="2">Uncharacterized protein</fullName>
    </submittedName>
</protein>
<feature type="non-terminal residue" evidence="2">
    <location>
        <position position="347"/>
    </location>
</feature>
<gene>
    <name evidence="2" type="ORF">AVDCRST_MAG06-2842</name>
</gene>
<feature type="compositionally biased region" description="Low complexity" evidence="1">
    <location>
        <begin position="200"/>
        <end position="210"/>
    </location>
</feature>
<proteinExistence type="predicted"/>
<feature type="compositionally biased region" description="Basic and acidic residues" evidence="1">
    <location>
        <begin position="133"/>
        <end position="147"/>
    </location>
</feature>
<dbReference type="AlphaFoldDB" id="A0A6J4PAY7"/>
<sequence length="347" mass="37612">GPSRAALPPPTTAPGPPRADRPDRSTGPHARAGARPRLPTYVPRPLRASPRQGRPRRAAHRGGTSGLSRRPDHRLGGTEVAGRELVPRSDCRGRPTPGARHRRQDRAPQGERRADEGELAPTGSPRRGRRSAHHDGSAVRALRDALRHLAGRRRHRPRHGGVRRPGDRGGGPRLHRIRRTPHRRRAGQTGMRPGERELVVADGDVAAARVGPRRRVPTAAVQPARLRPLRPAHRDSGPARPRGRGGRRVRRSGPPRRASAPTRPRPRGGVPLARARARRGHGGRRPFRGHRPTSARGAPTGAVGAGGDPGLDHHRPAVVDLDDVGRVAPGALRRRSRQAADLPPRRV</sequence>
<dbReference type="EMBL" id="CADCUP010000191">
    <property type="protein sequence ID" value="CAA9410959.1"/>
    <property type="molecule type" value="Genomic_DNA"/>
</dbReference>
<feature type="region of interest" description="Disordered" evidence="1">
    <location>
        <begin position="1"/>
        <end position="347"/>
    </location>
</feature>
<name>A0A6J4PAY7_9ACTN</name>
<feature type="compositionally biased region" description="Basic residues" evidence="1">
    <location>
        <begin position="241"/>
        <end position="254"/>
    </location>
</feature>
<feature type="compositionally biased region" description="Basic residues" evidence="1">
    <location>
        <begin position="149"/>
        <end position="162"/>
    </location>
</feature>
<feature type="compositionally biased region" description="Basic and acidic residues" evidence="1">
    <location>
        <begin position="105"/>
        <end position="116"/>
    </location>
</feature>